<organism evidence="12 13">
    <name type="scientific">Thermococcus onnurineus (strain NA1)</name>
    <dbReference type="NCBI Taxonomy" id="523850"/>
    <lineage>
        <taxon>Archaea</taxon>
        <taxon>Methanobacteriati</taxon>
        <taxon>Methanobacteriota</taxon>
        <taxon>Thermococci</taxon>
        <taxon>Thermococcales</taxon>
        <taxon>Thermococcaceae</taxon>
        <taxon>Thermococcus</taxon>
    </lineage>
</organism>
<dbReference type="GO" id="GO:0048472">
    <property type="term" value="F:threonine-phosphate decarboxylase activity"/>
    <property type="evidence" value="ECO:0007669"/>
    <property type="project" value="InterPro"/>
</dbReference>
<comment type="similarity">
    <text evidence="4 11">Belongs to the CobD/CbiB family.</text>
</comment>
<evidence type="ECO:0000256" key="9">
    <source>
        <dbReference type="ARBA" id="ARBA00022989"/>
    </source>
</evidence>
<dbReference type="KEGG" id="ton:TON_0679"/>
<dbReference type="UniPathway" id="UPA00148"/>
<dbReference type="HOGENOM" id="CLU_054212_0_2_2"/>
<dbReference type="eggNOG" id="arCOG04274">
    <property type="taxonomic scope" value="Archaea"/>
</dbReference>
<name>B6YV89_THEON</name>
<reference evidence="12 13" key="1">
    <citation type="journal article" date="2008" name="J. Bacteriol.">
        <title>The complete genome sequence of Thermococcus onnurineus NA1 reveals a mixed heterotrophic and carboxydotrophic metabolism.</title>
        <authorList>
            <person name="Lee H.S."/>
            <person name="Kang S.G."/>
            <person name="Bae S.S."/>
            <person name="Lim J.K."/>
            <person name="Cho Y."/>
            <person name="Kim Y.J."/>
            <person name="Jeon J.H."/>
            <person name="Cha S.S."/>
            <person name="Kwon K.K."/>
            <person name="Kim H.T."/>
            <person name="Park C.J."/>
            <person name="Lee H.W."/>
            <person name="Kim S.I."/>
            <person name="Chun J."/>
            <person name="Colwell R.R."/>
            <person name="Kim S.J."/>
            <person name="Lee J.H."/>
        </authorList>
    </citation>
    <scope>NUCLEOTIDE SEQUENCE [LARGE SCALE GENOMIC DNA]</scope>
    <source>
        <strain evidence="12 13">NA1</strain>
    </source>
</reference>
<evidence type="ECO:0000313" key="13">
    <source>
        <dbReference type="Proteomes" id="UP000002727"/>
    </source>
</evidence>
<dbReference type="Proteomes" id="UP000002727">
    <property type="component" value="Chromosome"/>
</dbReference>
<keyword evidence="7 11" id="KW-0169">Cobalamin biosynthesis</keyword>
<proteinExistence type="inferred from homology"/>
<keyword evidence="6 11" id="KW-1003">Cell membrane</keyword>
<keyword evidence="10 11" id="KW-0472">Membrane</keyword>
<dbReference type="GO" id="GO:0005886">
    <property type="term" value="C:plasma membrane"/>
    <property type="evidence" value="ECO:0007669"/>
    <property type="project" value="UniProtKB-SubCell"/>
</dbReference>
<dbReference type="PANTHER" id="PTHR34308">
    <property type="entry name" value="COBALAMIN BIOSYNTHESIS PROTEIN CBIB"/>
    <property type="match status" value="1"/>
</dbReference>
<evidence type="ECO:0000256" key="10">
    <source>
        <dbReference type="ARBA" id="ARBA00023136"/>
    </source>
</evidence>
<evidence type="ECO:0000313" key="12">
    <source>
        <dbReference type="EMBL" id="ACJ16167.1"/>
    </source>
</evidence>
<evidence type="ECO:0000256" key="1">
    <source>
        <dbReference type="ARBA" id="ARBA00003384"/>
    </source>
</evidence>
<keyword evidence="8 11" id="KW-0812">Transmembrane</keyword>
<evidence type="ECO:0000256" key="5">
    <source>
        <dbReference type="ARBA" id="ARBA00016185"/>
    </source>
</evidence>
<dbReference type="NCBIfam" id="TIGR00380">
    <property type="entry name" value="cobal_cbiB"/>
    <property type="match status" value="1"/>
</dbReference>
<evidence type="ECO:0000256" key="2">
    <source>
        <dbReference type="ARBA" id="ARBA00004651"/>
    </source>
</evidence>
<dbReference type="OrthoDB" id="46105at2157"/>
<feature type="transmembrane region" description="Helical" evidence="11">
    <location>
        <begin position="268"/>
        <end position="288"/>
    </location>
</feature>
<feature type="transmembrane region" description="Helical" evidence="11">
    <location>
        <begin position="151"/>
        <end position="168"/>
    </location>
</feature>
<accession>B6YV89</accession>
<dbReference type="Pfam" id="PF03186">
    <property type="entry name" value="CobD_Cbib"/>
    <property type="match status" value="1"/>
</dbReference>
<dbReference type="GeneID" id="7016980"/>
<dbReference type="PATRIC" id="fig|523850.10.peg.682"/>
<dbReference type="EMBL" id="CP000855">
    <property type="protein sequence ID" value="ACJ16167.1"/>
    <property type="molecule type" value="Genomic_DNA"/>
</dbReference>
<keyword evidence="9 11" id="KW-1133">Transmembrane helix</keyword>
<evidence type="ECO:0000256" key="8">
    <source>
        <dbReference type="ARBA" id="ARBA00022692"/>
    </source>
</evidence>
<evidence type="ECO:0000256" key="3">
    <source>
        <dbReference type="ARBA" id="ARBA00004953"/>
    </source>
</evidence>
<keyword evidence="13" id="KW-1185">Reference proteome</keyword>
<feature type="transmembrane region" description="Helical" evidence="11">
    <location>
        <begin position="47"/>
        <end position="67"/>
    </location>
</feature>
<sequence>MEALVTFVVALLWDFLLGEPPALVHPTVWFGRLIGLFDGIYRRRSSILDFLAGTSASLFVITFAFALSKLPELLPEWLGFALGVYLLKSSFAIKSLAQHVENTVRDNIEEQRKYVGWIVSRDVSKLDRAHLNSAAIESLAENITDSIVAPLFYYLLFGLSGALVYRAVNTLDAMIGYRDERHEYFGKFAARLDDLLNFIPARITVLLFLPLSPRKVLEYWGKAKFKINADKPIAAMSAVLGVWLKKEGVYHFEGREPTLEDIRRALRIYWIVVGEWIAVVLLLLLTGVCPCLNP</sequence>
<evidence type="ECO:0000256" key="7">
    <source>
        <dbReference type="ARBA" id="ARBA00022573"/>
    </source>
</evidence>
<dbReference type="InterPro" id="IPR004485">
    <property type="entry name" value="Cobalamin_biosynth_CobD/CbiB"/>
</dbReference>
<comment type="caution">
    <text evidence="11">Lacks conserved residue(s) required for the propagation of feature annotation.</text>
</comment>
<comment type="function">
    <text evidence="1 11">Converts cobyric acid to cobinamide by the addition of aminopropanol on the F carboxylic group.</text>
</comment>
<comment type="pathway">
    <text evidence="3 11">Cofactor biosynthesis; adenosylcobalamin biosynthesis.</text>
</comment>
<gene>
    <name evidence="11" type="primary">cobD</name>
    <name evidence="12" type="ordered locus">TON_0679</name>
</gene>
<dbReference type="RefSeq" id="WP_012571639.1">
    <property type="nucleotide sequence ID" value="NC_011529.1"/>
</dbReference>
<dbReference type="AlphaFoldDB" id="B6YV89"/>
<protein>
    <recommendedName>
        <fullName evidence="5 11">Probable cobalamin biosynthesis protein CobD</fullName>
    </recommendedName>
</protein>
<comment type="subcellular location">
    <subcellularLocation>
        <location evidence="2 11">Cell membrane</location>
        <topology evidence="2 11">Multi-pass membrane protein</topology>
    </subcellularLocation>
</comment>
<evidence type="ECO:0000256" key="6">
    <source>
        <dbReference type="ARBA" id="ARBA00022475"/>
    </source>
</evidence>
<dbReference type="GO" id="GO:0015420">
    <property type="term" value="F:ABC-type vitamin B12 transporter activity"/>
    <property type="evidence" value="ECO:0007669"/>
    <property type="project" value="UniProtKB-UniRule"/>
</dbReference>
<dbReference type="STRING" id="523850.TON_0679"/>
<dbReference type="HAMAP" id="MF_00024">
    <property type="entry name" value="CobD_CbiB"/>
    <property type="match status" value="1"/>
</dbReference>
<dbReference type="GO" id="GO:0009236">
    <property type="term" value="P:cobalamin biosynthetic process"/>
    <property type="evidence" value="ECO:0007669"/>
    <property type="project" value="UniProtKB-UniRule"/>
</dbReference>
<dbReference type="PANTHER" id="PTHR34308:SF1">
    <property type="entry name" value="COBALAMIN BIOSYNTHESIS PROTEIN CBIB"/>
    <property type="match status" value="1"/>
</dbReference>
<evidence type="ECO:0000256" key="4">
    <source>
        <dbReference type="ARBA" id="ARBA00006263"/>
    </source>
</evidence>
<evidence type="ECO:0000256" key="11">
    <source>
        <dbReference type="HAMAP-Rule" id="MF_00024"/>
    </source>
</evidence>